<dbReference type="SMART" id="SM00866">
    <property type="entry name" value="UTRA"/>
    <property type="match status" value="1"/>
</dbReference>
<reference evidence="5 6" key="1">
    <citation type="submission" date="2018-04" db="EMBL/GenBank/DDBJ databases">
        <title>Genomic Encyclopedia of Archaeal and Bacterial Type Strains, Phase II (KMG-II): from individual species to whole genera.</title>
        <authorList>
            <person name="Goeker M."/>
        </authorList>
    </citation>
    <scope>NUCLEOTIDE SEQUENCE [LARGE SCALE GENOMIC DNA]</scope>
    <source>
        <strain evidence="5 6">DSM 29955</strain>
    </source>
</reference>
<dbReference type="SUPFAM" id="SSF64288">
    <property type="entry name" value="Chorismate lyase-like"/>
    <property type="match status" value="1"/>
</dbReference>
<dbReference type="InterPro" id="IPR050679">
    <property type="entry name" value="Bact_HTH_transcr_reg"/>
</dbReference>
<dbReference type="GO" id="GO:0045892">
    <property type="term" value="P:negative regulation of DNA-templated transcription"/>
    <property type="evidence" value="ECO:0007669"/>
    <property type="project" value="TreeGrafter"/>
</dbReference>
<dbReference type="SMART" id="SM00345">
    <property type="entry name" value="HTH_GNTR"/>
    <property type="match status" value="1"/>
</dbReference>
<protein>
    <submittedName>
        <fullName evidence="5">GntR family transcriptional regulator</fullName>
    </submittedName>
</protein>
<dbReference type="Gene3D" id="3.40.1410.10">
    <property type="entry name" value="Chorismate lyase-like"/>
    <property type="match status" value="1"/>
</dbReference>
<dbReference type="GO" id="GO:0003700">
    <property type="term" value="F:DNA-binding transcription factor activity"/>
    <property type="evidence" value="ECO:0007669"/>
    <property type="project" value="InterPro"/>
</dbReference>
<gene>
    <name evidence="5" type="ORF">C8N45_11015</name>
</gene>
<keyword evidence="6" id="KW-1185">Reference proteome</keyword>
<evidence type="ECO:0000259" key="4">
    <source>
        <dbReference type="PROSITE" id="PS50949"/>
    </source>
</evidence>
<dbReference type="GO" id="GO:0003677">
    <property type="term" value="F:DNA binding"/>
    <property type="evidence" value="ECO:0007669"/>
    <property type="project" value="UniProtKB-KW"/>
</dbReference>
<dbReference type="RefSeq" id="WP_108387307.1">
    <property type="nucleotide sequence ID" value="NZ_QBUD01000010.1"/>
</dbReference>
<dbReference type="InterPro" id="IPR000524">
    <property type="entry name" value="Tscrpt_reg_HTH_GntR"/>
</dbReference>
<dbReference type="AlphaFoldDB" id="A0A2T6KC02"/>
<dbReference type="Pfam" id="PF00392">
    <property type="entry name" value="GntR"/>
    <property type="match status" value="1"/>
</dbReference>
<dbReference type="PANTHER" id="PTHR44846">
    <property type="entry name" value="MANNOSYL-D-GLYCERATE TRANSPORT/METABOLISM SYSTEM REPRESSOR MNGR-RELATED"/>
    <property type="match status" value="1"/>
</dbReference>
<dbReference type="InterPro" id="IPR028978">
    <property type="entry name" value="Chorismate_lyase_/UTRA_dom_sf"/>
</dbReference>
<dbReference type="OrthoDB" id="9800645at2"/>
<keyword evidence="1" id="KW-0805">Transcription regulation</keyword>
<dbReference type="InterPro" id="IPR011663">
    <property type="entry name" value="UTRA"/>
</dbReference>
<dbReference type="Proteomes" id="UP000244523">
    <property type="component" value="Unassembled WGS sequence"/>
</dbReference>
<dbReference type="InterPro" id="IPR036388">
    <property type="entry name" value="WH-like_DNA-bd_sf"/>
</dbReference>
<feature type="domain" description="HTH gntR-type" evidence="4">
    <location>
        <begin position="2"/>
        <end position="70"/>
    </location>
</feature>
<comment type="caution">
    <text evidence="5">The sequence shown here is derived from an EMBL/GenBank/DDBJ whole genome shotgun (WGS) entry which is preliminary data.</text>
</comment>
<dbReference type="CDD" id="cd07377">
    <property type="entry name" value="WHTH_GntR"/>
    <property type="match status" value="1"/>
</dbReference>
<dbReference type="SUPFAM" id="SSF46785">
    <property type="entry name" value="Winged helix' DNA-binding domain"/>
    <property type="match status" value="1"/>
</dbReference>
<dbReference type="InterPro" id="IPR036390">
    <property type="entry name" value="WH_DNA-bd_sf"/>
</dbReference>
<dbReference type="Pfam" id="PF07702">
    <property type="entry name" value="UTRA"/>
    <property type="match status" value="1"/>
</dbReference>
<sequence length="240" mass="26439">MTALHQKLADDILTQIQTGKLPVGEKLPPEAEYAADLGVSRSTLRLAFSELERVGILQRKKRAGTTVIADQPKAQFNMSTTGLHELLSLGRDTDLMLSGTRTVATNAISELQGYHSETDHWLEISGTRTLPNQSTPFNSTQVYVPARYAAIEHILKEREPSVFRIIEERFDLVVGRVSQAAQAIACPAAIAKVIDLEPGAPALRIVAQIYDRGGFLMEISVATFDPERFQLQTDVQVDNL</sequence>
<evidence type="ECO:0000256" key="3">
    <source>
        <dbReference type="ARBA" id="ARBA00023163"/>
    </source>
</evidence>
<evidence type="ECO:0000313" key="6">
    <source>
        <dbReference type="Proteomes" id="UP000244523"/>
    </source>
</evidence>
<proteinExistence type="predicted"/>
<evidence type="ECO:0000256" key="2">
    <source>
        <dbReference type="ARBA" id="ARBA00023125"/>
    </source>
</evidence>
<dbReference type="PANTHER" id="PTHR44846:SF1">
    <property type="entry name" value="MANNOSYL-D-GLYCERATE TRANSPORT_METABOLISM SYSTEM REPRESSOR MNGR-RELATED"/>
    <property type="match status" value="1"/>
</dbReference>
<keyword evidence="3" id="KW-0804">Transcription</keyword>
<evidence type="ECO:0000256" key="1">
    <source>
        <dbReference type="ARBA" id="ARBA00023015"/>
    </source>
</evidence>
<evidence type="ECO:0000313" key="5">
    <source>
        <dbReference type="EMBL" id="PUB12376.1"/>
    </source>
</evidence>
<dbReference type="PROSITE" id="PS50949">
    <property type="entry name" value="HTH_GNTR"/>
    <property type="match status" value="1"/>
</dbReference>
<name>A0A2T6KC02_9RHOB</name>
<keyword evidence="2" id="KW-0238">DNA-binding</keyword>
<dbReference type="PRINTS" id="PR00035">
    <property type="entry name" value="HTHGNTR"/>
</dbReference>
<accession>A0A2T6KC02</accession>
<organism evidence="5 6">
    <name type="scientific">Yoonia sediminilitoris</name>
    <dbReference type="NCBI Taxonomy" id="1286148"/>
    <lineage>
        <taxon>Bacteria</taxon>
        <taxon>Pseudomonadati</taxon>
        <taxon>Pseudomonadota</taxon>
        <taxon>Alphaproteobacteria</taxon>
        <taxon>Rhodobacterales</taxon>
        <taxon>Paracoccaceae</taxon>
        <taxon>Yoonia</taxon>
    </lineage>
</organism>
<dbReference type="EMBL" id="QBUD01000010">
    <property type="protein sequence ID" value="PUB12376.1"/>
    <property type="molecule type" value="Genomic_DNA"/>
</dbReference>
<dbReference type="Gene3D" id="1.10.10.10">
    <property type="entry name" value="Winged helix-like DNA-binding domain superfamily/Winged helix DNA-binding domain"/>
    <property type="match status" value="1"/>
</dbReference>